<gene>
    <name evidence="1" type="ORF">EVOR1521_LOCUS15796</name>
</gene>
<comment type="caution">
    <text evidence="1">The sequence shown here is derived from an EMBL/GenBank/DDBJ whole genome shotgun (WGS) entry which is preliminary data.</text>
</comment>
<reference evidence="1" key="1">
    <citation type="submission" date="2023-08" db="EMBL/GenBank/DDBJ databases">
        <authorList>
            <person name="Chen Y."/>
            <person name="Shah S."/>
            <person name="Dougan E. K."/>
            <person name="Thang M."/>
            <person name="Chan C."/>
        </authorList>
    </citation>
    <scope>NUCLEOTIDE SEQUENCE</scope>
</reference>
<organism evidence="1 2">
    <name type="scientific">Effrenium voratum</name>
    <dbReference type="NCBI Taxonomy" id="2562239"/>
    <lineage>
        <taxon>Eukaryota</taxon>
        <taxon>Sar</taxon>
        <taxon>Alveolata</taxon>
        <taxon>Dinophyceae</taxon>
        <taxon>Suessiales</taxon>
        <taxon>Symbiodiniaceae</taxon>
        <taxon>Effrenium</taxon>
    </lineage>
</organism>
<name>A0AA36IP70_9DINO</name>
<dbReference type="EMBL" id="CAUJNA010002057">
    <property type="protein sequence ID" value="CAJ1390327.1"/>
    <property type="molecule type" value="Genomic_DNA"/>
</dbReference>
<dbReference type="SUPFAM" id="SSF48371">
    <property type="entry name" value="ARM repeat"/>
    <property type="match status" value="2"/>
</dbReference>
<dbReference type="Gene3D" id="1.25.10.10">
    <property type="entry name" value="Leucine-rich Repeat Variant"/>
    <property type="match status" value="2"/>
</dbReference>
<sequence>MCIVSCEDRAQSALRAVAQFANIAGQVQHDELRSASLQVAHEALAQCEAHGQRCVDFLLTALRQSCKANASAVEDVIWMVYKVARRSDTAKAWILQSGGVAALRAALLCHAEPQLLENGVWTVYALDGLRSLAELLEGCRGPEPREAALRAALCGVLYQLVSPRRSASDFAAMEVVQPESVVVLLTEALKIGGLDEDALWASCTVLDTLVDKDPRLACVFMSRGGCLLLVQMLRSASGPACQDLRKVVACLMMTLAEACAEAAQAFRSAGACQVLAEEGLQGDGADTEAAMWAIGAIDGLDAVLQAMRSCGLSKPRLLQGGACAIGTHAFKASDRELGQLPAALVLLLEIISQEQATSSRLLRACVKALGCTLVALTPHAPPGHVPEVDRGVQALIAQLLRQTGVNAPSADEEDSWWRDGDGYSSPVGAAQAAAEAIGRMALTSSQWRPVLCKCAMQALISWIRSGVEDRKFHKYLFWAAAAMSGMPFVASELKLHISNVSAVDAALCTIIDILDEDIDGEYTLAGADRGEAEMPSLLALVVEAMKVHSSAPEVQARGAACVGLLVPYVPLASLQTVAPAAIVAVLNGARRFPRRTDVVSGASAALRSLCEMCRRRRDASLEALVATLRQENAADCVEQAFCSFARYTDCTELLEDAAAVAAQLSGVEALLERLSQEPATSQLRVAGLKALFEEGRLDLDFFSRHAASAAIKVCEQMVMEASQYNSEKDPSEPPIDTTRLHEAGCEPCAPEAISTALKHFESRR</sequence>
<keyword evidence="2" id="KW-1185">Reference proteome</keyword>
<evidence type="ECO:0000313" key="1">
    <source>
        <dbReference type="EMBL" id="CAJ1390327.1"/>
    </source>
</evidence>
<accession>A0AA36IP70</accession>
<dbReference type="AlphaFoldDB" id="A0AA36IP70"/>
<dbReference type="Proteomes" id="UP001178507">
    <property type="component" value="Unassembled WGS sequence"/>
</dbReference>
<dbReference type="InterPro" id="IPR011989">
    <property type="entry name" value="ARM-like"/>
</dbReference>
<protein>
    <submittedName>
        <fullName evidence="1">Uncharacterized protein</fullName>
    </submittedName>
</protein>
<proteinExistence type="predicted"/>
<evidence type="ECO:0000313" key="2">
    <source>
        <dbReference type="Proteomes" id="UP001178507"/>
    </source>
</evidence>
<dbReference type="InterPro" id="IPR016024">
    <property type="entry name" value="ARM-type_fold"/>
</dbReference>